<reference evidence="2" key="1">
    <citation type="submission" date="2022-11" db="UniProtKB">
        <authorList>
            <consortium name="WormBaseParasite"/>
        </authorList>
    </citation>
    <scope>IDENTIFICATION</scope>
</reference>
<organism evidence="1 2">
    <name type="scientific">Meloidogyne incognita</name>
    <name type="common">Southern root-knot nematode worm</name>
    <name type="synonym">Oxyuris incognita</name>
    <dbReference type="NCBI Taxonomy" id="6306"/>
    <lineage>
        <taxon>Eukaryota</taxon>
        <taxon>Metazoa</taxon>
        <taxon>Ecdysozoa</taxon>
        <taxon>Nematoda</taxon>
        <taxon>Chromadorea</taxon>
        <taxon>Rhabditida</taxon>
        <taxon>Tylenchina</taxon>
        <taxon>Tylenchomorpha</taxon>
        <taxon>Tylenchoidea</taxon>
        <taxon>Meloidogynidae</taxon>
        <taxon>Meloidogyninae</taxon>
        <taxon>Meloidogyne</taxon>
        <taxon>Meloidogyne incognita group</taxon>
    </lineage>
</organism>
<evidence type="ECO:0000313" key="2">
    <source>
        <dbReference type="WBParaSite" id="Minc3s05441g38252"/>
    </source>
</evidence>
<dbReference type="AlphaFoldDB" id="A0A914NCV1"/>
<dbReference type="WBParaSite" id="Minc3s05441g38252">
    <property type="protein sequence ID" value="Minc3s05441g38252"/>
    <property type="gene ID" value="Minc3s05441g38252"/>
</dbReference>
<protein>
    <submittedName>
        <fullName evidence="2">Uncharacterized protein</fullName>
    </submittedName>
</protein>
<accession>A0A914NCV1</accession>
<evidence type="ECO:0000313" key="1">
    <source>
        <dbReference type="Proteomes" id="UP000887563"/>
    </source>
</evidence>
<dbReference type="Proteomes" id="UP000887563">
    <property type="component" value="Unplaced"/>
</dbReference>
<sequence length="229" mass="25764">MREQYMTLEPQHRPQRLYSPPLSPVSILLNCRPLLDCPLLSLLDDLLDDLWLLVFNRRPCPIVQVPACIPARRFHCPSASRTDPQGTASCPWPFSSPLSSRLRRSRPRLKAAPPQSSAPFSEKWGKFSKCPDDLFAFGLLLSLVQRKQTIFFCTLGVLLPALFRILSCLVLHPEPDQNCNDDPDKEASSSSANCKKTSATLLLFRAPCRCSRCRCGGRGAVDGRRRSWQ</sequence>
<name>A0A914NCV1_MELIC</name>
<keyword evidence="1" id="KW-1185">Reference proteome</keyword>
<proteinExistence type="predicted"/>